<dbReference type="Proteomes" id="UP000182241">
    <property type="component" value="Unassembled WGS sequence"/>
</dbReference>
<accession>A0A1H4ZAR7</accession>
<dbReference type="RefSeq" id="WP_139286285.1">
    <property type="nucleotide sequence ID" value="NZ_CBDRGN010000006.1"/>
</dbReference>
<name>A0A1H4ZAR7_TSUTY</name>
<keyword evidence="3" id="KW-1185">Reference proteome</keyword>
<keyword evidence="1" id="KW-1133">Transmembrane helix</keyword>
<reference evidence="3" key="1">
    <citation type="submission" date="2016-10" db="EMBL/GenBank/DDBJ databases">
        <authorList>
            <person name="Varghese N."/>
            <person name="Submissions S."/>
        </authorList>
    </citation>
    <scope>NUCLEOTIDE SEQUENCE [LARGE SCALE GENOMIC DNA]</scope>
    <source>
        <strain evidence="3">DSM 44234</strain>
    </source>
</reference>
<evidence type="ECO:0000256" key="1">
    <source>
        <dbReference type="SAM" id="Phobius"/>
    </source>
</evidence>
<dbReference type="OrthoDB" id="4774205at2"/>
<evidence type="ECO:0000313" key="3">
    <source>
        <dbReference type="Proteomes" id="UP000182241"/>
    </source>
</evidence>
<dbReference type="STRING" id="57704.SAMN04489793_4488"/>
<dbReference type="AlphaFoldDB" id="A0A1H4ZAR7"/>
<sequence>MTAIRLIRHGSPLTRSWVPPTVIVDGRMYPVNDDDALIPVLPGMRTISVSENMPAPSKWASMAVSVAPGQVVTVYFSPPAVPYASGTLGFAAQTHSSWTWMYVILGVLALVLIVPVVVILAVMYMSLVATG</sequence>
<keyword evidence="1" id="KW-0472">Membrane</keyword>
<organism evidence="2 3">
    <name type="scientific">Tsukamurella tyrosinosolvens</name>
    <dbReference type="NCBI Taxonomy" id="57704"/>
    <lineage>
        <taxon>Bacteria</taxon>
        <taxon>Bacillati</taxon>
        <taxon>Actinomycetota</taxon>
        <taxon>Actinomycetes</taxon>
        <taxon>Mycobacteriales</taxon>
        <taxon>Tsukamurellaceae</taxon>
        <taxon>Tsukamurella</taxon>
    </lineage>
</organism>
<dbReference type="EMBL" id="FNSA01000003">
    <property type="protein sequence ID" value="SED26985.1"/>
    <property type="molecule type" value="Genomic_DNA"/>
</dbReference>
<feature type="transmembrane region" description="Helical" evidence="1">
    <location>
        <begin position="100"/>
        <end position="125"/>
    </location>
</feature>
<gene>
    <name evidence="2" type="ORF">SAMN04489793_4488</name>
</gene>
<keyword evidence="1" id="KW-0812">Transmembrane</keyword>
<evidence type="ECO:0000313" key="2">
    <source>
        <dbReference type="EMBL" id="SED26985.1"/>
    </source>
</evidence>
<protein>
    <submittedName>
        <fullName evidence="2">Uncharacterized protein</fullName>
    </submittedName>
</protein>
<dbReference type="GeneID" id="300997258"/>
<proteinExistence type="predicted"/>